<dbReference type="Proteomes" id="UP000294829">
    <property type="component" value="Unassembled WGS sequence"/>
</dbReference>
<evidence type="ECO:0000256" key="6">
    <source>
        <dbReference type="PIRNR" id="PIRNR038800"/>
    </source>
</evidence>
<feature type="binding site" evidence="4">
    <location>
        <begin position="129"/>
        <end position="132"/>
    </location>
    <ligand>
        <name>pyridoxal 5'-phosphate</name>
        <dbReference type="ChEBI" id="CHEBI:597326"/>
    </ligand>
</feature>
<accession>A0A4R5W3M4</accession>
<dbReference type="UniPathway" id="UPA00334">
    <property type="reaction ID" value="UER00455"/>
</dbReference>
<protein>
    <recommendedName>
        <fullName evidence="4 5">Kynureninase</fullName>
        <ecNumber evidence="4 5">3.7.1.3</ecNumber>
    </recommendedName>
    <alternativeName>
        <fullName evidence="4">L-kynurenine hydrolase</fullName>
    </alternativeName>
</protein>
<gene>
    <name evidence="4 7" type="primary">kynU</name>
    <name evidence="7" type="ORF">E2I14_05935</name>
</gene>
<dbReference type="GO" id="GO:0097053">
    <property type="term" value="P:L-kynurenine catabolic process"/>
    <property type="evidence" value="ECO:0007669"/>
    <property type="project" value="UniProtKB-UniRule"/>
</dbReference>
<comment type="pathway">
    <text evidence="4 6">Amino-acid degradation; L-kynurenine degradation; L-alanine and anthranilate from L-kynurenine: step 1/1.</text>
</comment>
<proteinExistence type="inferred from homology"/>
<dbReference type="UniPathway" id="UPA00253">
    <property type="reaction ID" value="UER00329"/>
</dbReference>
<dbReference type="GO" id="GO:0009435">
    <property type="term" value="P:NAD+ biosynthetic process"/>
    <property type="evidence" value="ECO:0007669"/>
    <property type="project" value="UniProtKB-UniRule"/>
</dbReference>
<dbReference type="InterPro" id="IPR015422">
    <property type="entry name" value="PyrdxlP-dep_Trfase_small"/>
</dbReference>
<feature type="binding site" evidence="4">
    <location>
        <position position="256"/>
    </location>
    <ligand>
        <name>pyridoxal 5'-phosphate</name>
        <dbReference type="ChEBI" id="CHEBI:597326"/>
    </ligand>
</feature>
<comment type="cofactor">
    <cofactor evidence="4 6">
        <name>pyridoxal 5'-phosphate</name>
        <dbReference type="ChEBI" id="CHEBI:597326"/>
    </cofactor>
</comment>
<comment type="similarity">
    <text evidence="4 6">Belongs to the kynureninase family.</text>
</comment>
<organism evidence="7 8">
    <name type="scientific">Sapientia aquatica</name>
    <dbReference type="NCBI Taxonomy" id="1549640"/>
    <lineage>
        <taxon>Bacteria</taxon>
        <taxon>Pseudomonadati</taxon>
        <taxon>Pseudomonadota</taxon>
        <taxon>Betaproteobacteria</taxon>
        <taxon>Burkholderiales</taxon>
        <taxon>Oxalobacteraceae</taxon>
        <taxon>Sapientia</taxon>
    </lineage>
</organism>
<dbReference type="GO" id="GO:0019441">
    <property type="term" value="P:L-tryptophan catabolic process to kynurenine"/>
    <property type="evidence" value="ECO:0007669"/>
    <property type="project" value="TreeGrafter"/>
</dbReference>
<dbReference type="PANTHER" id="PTHR14084:SF0">
    <property type="entry name" value="KYNURENINASE"/>
    <property type="match status" value="1"/>
</dbReference>
<keyword evidence="2 4" id="KW-0378">Hydrolase</keyword>
<feature type="binding site" evidence="4">
    <location>
        <position position="201"/>
    </location>
    <ligand>
        <name>pyridoxal 5'-phosphate</name>
        <dbReference type="ChEBI" id="CHEBI:597326"/>
    </ligand>
</feature>
<comment type="function">
    <text evidence="4 6">Catalyzes the cleavage of L-kynurenine (L-Kyn) and L-3-hydroxykynurenine (L-3OHKyn) into anthranilic acid (AA) and 3-hydroxyanthranilic acid (3-OHAA), respectively.</text>
</comment>
<dbReference type="OrthoDB" id="9812626at2"/>
<evidence type="ECO:0000256" key="3">
    <source>
        <dbReference type="ARBA" id="ARBA00022898"/>
    </source>
</evidence>
<feature type="binding site" evidence="4">
    <location>
        <position position="226"/>
    </location>
    <ligand>
        <name>pyridoxal 5'-phosphate</name>
        <dbReference type="ChEBI" id="CHEBI:597326"/>
    </ligand>
</feature>
<sequence length="414" mass="45786">MITQATCQQLDQQDPLAPIREQFNLPPNVIYLDGNSLGAQPKAAIQRAQQVIEQEWGDKLIGSWNSAGWFDLPSRLGDLLAPLIGAKSSEVVLTDSTSINLFKTLAAGLKIQAEKHPQRKVIVTERINFPTDLYMIQGITEWLNQGYQLQLIDTTEELYTAINDDTALVLLTQVNYRTGELLDMQALTAHAHKHDVLTIWDLCHSAGAVPIDLNGCNADFAVGCTYKYLNGGPGAPAFIWIAERHQTAFTHPLSGWWGHNAPFAMQAEFTPTKTIRRALCGTQPIVSLALVEVGLSTFEQTNINAVRGKSLALTDLFIALVAQECGTHGLSLVTPTEHAKRGSHVSYMHPHAYPIIQALIKRGVIGDYREPQVARFGFTPLYTSYMDVWNAVQALKHILDNNDYEIHAPRNAVT</sequence>
<evidence type="ECO:0000256" key="5">
    <source>
        <dbReference type="NCBIfam" id="TIGR01814"/>
    </source>
</evidence>
<name>A0A4R5W3M4_9BURK</name>
<evidence type="ECO:0000256" key="4">
    <source>
        <dbReference type="HAMAP-Rule" id="MF_01970"/>
    </source>
</evidence>
<feature type="binding site" evidence="4">
    <location>
        <position position="172"/>
    </location>
    <ligand>
        <name>pyridoxal 5'-phosphate</name>
        <dbReference type="ChEBI" id="CHEBI:597326"/>
    </ligand>
</feature>
<dbReference type="NCBIfam" id="TIGR01814">
    <property type="entry name" value="kynureninase"/>
    <property type="match status" value="1"/>
</dbReference>
<keyword evidence="3 4" id="KW-0663">Pyridoxal phosphate</keyword>
<comment type="caution">
    <text evidence="7">The sequence shown here is derived from an EMBL/GenBank/DDBJ whole genome shotgun (WGS) entry which is preliminary data.</text>
</comment>
<dbReference type="RefSeq" id="WP_133326415.1">
    <property type="nucleotide sequence ID" value="NZ_SMYL01000002.1"/>
</dbReference>
<dbReference type="PANTHER" id="PTHR14084">
    <property type="entry name" value="KYNURENINASE"/>
    <property type="match status" value="1"/>
</dbReference>
<dbReference type="GO" id="GO:0043420">
    <property type="term" value="P:anthranilate metabolic process"/>
    <property type="evidence" value="ECO:0007669"/>
    <property type="project" value="TreeGrafter"/>
</dbReference>
<dbReference type="GO" id="GO:0019805">
    <property type="term" value="P:quinolinate biosynthetic process"/>
    <property type="evidence" value="ECO:0007669"/>
    <property type="project" value="UniProtKB-UniRule"/>
</dbReference>
<dbReference type="InterPro" id="IPR010111">
    <property type="entry name" value="Kynureninase"/>
</dbReference>
<dbReference type="Pfam" id="PF22580">
    <property type="entry name" value="KYNU_C"/>
    <property type="match status" value="1"/>
</dbReference>
<dbReference type="AlphaFoldDB" id="A0A4R5W3M4"/>
<dbReference type="PIRSF" id="PIRSF038800">
    <property type="entry name" value="KYNU"/>
    <property type="match status" value="1"/>
</dbReference>
<comment type="catalytic activity">
    <reaction evidence="6">
        <text>3-hydroxy-L-kynurenine + H2O = 3-hydroxyanthranilate + L-alanine + H(+)</text>
        <dbReference type="Rhea" id="RHEA:25143"/>
        <dbReference type="ChEBI" id="CHEBI:15377"/>
        <dbReference type="ChEBI" id="CHEBI:15378"/>
        <dbReference type="ChEBI" id="CHEBI:36559"/>
        <dbReference type="ChEBI" id="CHEBI:57972"/>
        <dbReference type="ChEBI" id="CHEBI:58125"/>
        <dbReference type="EC" id="3.7.1.3"/>
    </reaction>
</comment>
<comment type="subunit">
    <text evidence="4 6">Homodimer.</text>
</comment>
<dbReference type="GO" id="GO:0030429">
    <property type="term" value="F:kynureninase activity"/>
    <property type="evidence" value="ECO:0007669"/>
    <property type="project" value="UniProtKB-UniRule"/>
</dbReference>
<dbReference type="Gene3D" id="3.90.1150.10">
    <property type="entry name" value="Aspartate Aminotransferase, domain 1"/>
    <property type="match status" value="1"/>
</dbReference>
<reference evidence="7 8" key="1">
    <citation type="submission" date="2019-03" db="EMBL/GenBank/DDBJ databases">
        <title>Sapientia aquatica gen. nov., sp. nov., isolated from a crater lake.</title>
        <authorList>
            <person name="Felfoldi T."/>
            <person name="Szabo A."/>
            <person name="Toth E."/>
            <person name="Schumann P."/>
            <person name="Keki Z."/>
            <person name="Marialigeti K."/>
            <person name="Mathe I."/>
        </authorList>
    </citation>
    <scope>NUCLEOTIDE SEQUENCE [LARGE SCALE GENOMIC DNA]</scope>
    <source>
        <strain evidence="7 8">SA-152</strain>
    </source>
</reference>
<feature type="binding site" evidence="4">
    <location>
        <position position="98"/>
    </location>
    <ligand>
        <name>pyridoxal 5'-phosphate</name>
        <dbReference type="ChEBI" id="CHEBI:597326"/>
    </ligand>
</feature>
<dbReference type="InterPro" id="IPR015421">
    <property type="entry name" value="PyrdxlP-dep_Trfase_major"/>
</dbReference>
<feature type="binding site" evidence="4">
    <location>
        <position position="204"/>
    </location>
    <ligand>
        <name>pyridoxal 5'-phosphate</name>
        <dbReference type="ChEBI" id="CHEBI:597326"/>
    </ligand>
</feature>
<feature type="binding site" evidence="4">
    <location>
        <position position="282"/>
    </location>
    <ligand>
        <name>pyridoxal 5'-phosphate</name>
        <dbReference type="ChEBI" id="CHEBI:597326"/>
    </ligand>
</feature>
<evidence type="ECO:0000313" key="7">
    <source>
        <dbReference type="EMBL" id="TDK67300.1"/>
    </source>
</evidence>
<evidence type="ECO:0000256" key="1">
    <source>
        <dbReference type="ARBA" id="ARBA00022642"/>
    </source>
</evidence>
<dbReference type="Gene3D" id="3.40.640.10">
    <property type="entry name" value="Type I PLP-dependent aspartate aminotransferase-like (Major domain)"/>
    <property type="match status" value="1"/>
</dbReference>
<feature type="binding site" evidence="4">
    <location>
        <position position="97"/>
    </location>
    <ligand>
        <name>pyridoxal 5'-phosphate</name>
        <dbReference type="ChEBI" id="CHEBI:597326"/>
    </ligand>
</feature>
<dbReference type="SUPFAM" id="SSF53383">
    <property type="entry name" value="PLP-dependent transferases"/>
    <property type="match status" value="1"/>
</dbReference>
<dbReference type="GO" id="GO:0005737">
    <property type="term" value="C:cytoplasm"/>
    <property type="evidence" value="ECO:0007669"/>
    <property type="project" value="UniProtKB-UniRule"/>
</dbReference>
<dbReference type="InterPro" id="IPR015424">
    <property type="entry name" value="PyrdxlP-dep_Trfase"/>
</dbReference>
<keyword evidence="1 4" id="KW-0662">Pyridine nucleotide biosynthesis</keyword>
<comment type="catalytic activity">
    <reaction evidence="4 6">
        <text>L-kynurenine + H2O = anthranilate + L-alanine + H(+)</text>
        <dbReference type="Rhea" id="RHEA:16813"/>
        <dbReference type="ChEBI" id="CHEBI:15377"/>
        <dbReference type="ChEBI" id="CHEBI:15378"/>
        <dbReference type="ChEBI" id="CHEBI:16567"/>
        <dbReference type="ChEBI" id="CHEBI:57959"/>
        <dbReference type="ChEBI" id="CHEBI:57972"/>
        <dbReference type="EC" id="3.7.1.3"/>
    </reaction>
</comment>
<dbReference type="HAMAP" id="MF_01970">
    <property type="entry name" value="Kynureninase"/>
    <property type="match status" value="1"/>
</dbReference>
<comment type="pathway">
    <text evidence="4 6">Cofactor biosynthesis; NAD(+) biosynthesis; quinolinate from L-kynurenine: step 2/3.</text>
</comment>
<evidence type="ECO:0000256" key="2">
    <source>
        <dbReference type="ARBA" id="ARBA00022801"/>
    </source>
</evidence>
<dbReference type="EC" id="3.7.1.3" evidence="4 5"/>
<feature type="modified residue" description="N6-(pyridoxal phosphate)lysine" evidence="4">
    <location>
        <position position="227"/>
    </location>
</feature>
<dbReference type="GO" id="GO:0030170">
    <property type="term" value="F:pyridoxal phosphate binding"/>
    <property type="evidence" value="ECO:0007669"/>
    <property type="project" value="UniProtKB-UniRule"/>
</dbReference>
<evidence type="ECO:0000313" key="8">
    <source>
        <dbReference type="Proteomes" id="UP000294829"/>
    </source>
</evidence>
<keyword evidence="8" id="KW-1185">Reference proteome</keyword>
<dbReference type="EMBL" id="SMYL01000002">
    <property type="protein sequence ID" value="TDK67300.1"/>
    <property type="molecule type" value="Genomic_DNA"/>
</dbReference>